<dbReference type="EMBL" id="MDYN01000122">
    <property type="protein sequence ID" value="OQD76738.1"/>
    <property type="molecule type" value="Genomic_DNA"/>
</dbReference>
<sequence>MCDWKSEEAEMPSDEVVASSPRDELYLYQFEECQRLEGYGLDCQLN</sequence>
<comment type="caution">
    <text evidence="1">The sequence shown here is derived from an EMBL/GenBank/DDBJ whole genome shotgun (WGS) entry which is preliminary data.</text>
</comment>
<organism evidence="1 2">
    <name type="scientific">Penicillium antarcticum</name>
    <dbReference type="NCBI Taxonomy" id="416450"/>
    <lineage>
        <taxon>Eukaryota</taxon>
        <taxon>Fungi</taxon>
        <taxon>Dikarya</taxon>
        <taxon>Ascomycota</taxon>
        <taxon>Pezizomycotina</taxon>
        <taxon>Eurotiomycetes</taxon>
        <taxon>Eurotiomycetidae</taxon>
        <taxon>Eurotiales</taxon>
        <taxon>Aspergillaceae</taxon>
        <taxon>Penicillium</taxon>
    </lineage>
</organism>
<dbReference type="AlphaFoldDB" id="A0A1V6PI48"/>
<protein>
    <submittedName>
        <fullName evidence="1">Uncharacterized protein</fullName>
    </submittedName>
</protein>
<reference evidence="2" key="1">
    <citation type="journal article" date="2017" name="Nat. Microbiol.">
        <title>Global analysis of biosynthetic gene clusters reveals vast potential of secondary metabolite production in Penicillium species.</title>
        <authorList>
            <person name="Nielsen J.C."/>
            <person name="Grijseels S."/>
            <person name="Prigent S."/>
            <person name="Ji B."/>
            <person name="Dainat J."/>
            <person name="Nielsen K.F."/>
            <person name="Frisvad J.C."/>
            <person name="Workman M."/>
            <person name="Nielsen J."/>
        </authorList>
    </citation>
    <scope>NUCLEOTIDE SEQUENCE [LARGE SCALE GENOMIC DNA]</scope>
    <source>
        <strain evidence="2">IBT 31811</strain>
    </source>
</reference>
<keyword evidence="2" id="KW-1185">Reference proteome</keyword>
<name>A0A1V6PI48_9EURO</name>
<gene>
    <name evidence="1" type="ORF">PENANT_c122G02822</name>
</gene>
<evidence type="ECO:0000313" key="2">
    <source>
        <dbReference type="Proteomes" id="UP000191672"/>
    </source>
</evidence>
<evidence type="ECO:0000313" key="1">
    <source>
        <dbReference type="EMBL" id="OQD76738.1"/>
    </source>
</evidence>
<accession>A0A1V6PI48</accession>
<dbReference type="STRING" id="416450.A0A1V6PI48"/>
<proteinExistence type="predicted"/>
<dbReference type="Proteomes" id="UP000191672">
    <property type="component" value="Unassembled WGS sequence"/>
</dbReference>